<dbReference type="Proteomes" id="UP000064912">
    <property type="component" value="Chromosome"/>
</dbReference>
<reference evidence="3 4" key="1">
    <citation type="submission" date="2015-02" db="EMBL/GenBank/DDBJ databases">
        <title>Genome sequene of Rhodovulum sulfidophilum DSM 2351.</title>
        <authorList>
            <person name="Nagao N."/>
        </authorList>
    </citation>
    <scope>NUCLEOTIDE SEQUENCE [LARGE SCALE GENOMIC DNA]</scope>
    <source>
        <strain evidence="3 4">DSM 2351</strain>
    </source>
</reference>
<dbReference type="EMBL" id="AP014800">
    <property type="protein sequence ID" value="BAQ68978.1"/>
    <property type="molecule type" value="Genomic_DNA"/>
</dbReference>
<dbReference type="KEGG" id="rsu:NHU_01823"/>
<evidence type="ECO:0000256" key="2">
    <source>
        <dbReference type="SAM" id="MobiDB-lite"/>
    </source>
</evidence>
<feature type="region of interest" description="Disordered" evidence="2">
    <location>
        <begin position="1"/>
        <end position="29"/>
    </location>
</feature>
<protein>
    <submittedName>
        <fullName evidence="3">Uncharacterized protein</fullName>
    </submittedName>
</protein>
<accession>A0A0D6B1C5</accession>
<name>A0A0D6B1C5_RHOSU</name>
<keyword evidence="1" id="KW-0175">Coiled coil</keyword>
<organism evidence="3 4">
    <name type="scientific">Rhodovulum sulfidophilum</name>
    <name type="common">Rhodobacter sulfidophilus</name>
    <dbReference type="NCBI Taxonomy" id="35806"/>
    <lineage>
        <taxon>Bacteria</taxon>
        <taxon>Pseudomonadati</taxon>
        <taxon>Pseudomonadota</taxon>
        <taxon>Alphaproteobacteria</taxon>
        <taxon>Rhodobacterales</taxon>
        <taxon>Paracoccaceae</taxon>
        <taxon>Rhodovulum</taxon>
    </lineage>
</organism>
<feature type="coiled-coil region" evidence="1">
    <location>
        <begin position="93"/>
        <end position="120"/>
    </location>
</feature>
<dbReference type="eggNOG" id="ENOG50319XY">
    <property type="taxonomic scope" value="Bacteria"/>
</dbReference>
<dbReference type="AlphaFoldDB" id="A0A0D6B1C5"/>
<evidence type="ECO:0000313" key="3">
    <source>
        <dbReference type="EMBL" id="BAQ68978.1"/>
    </source>
</evidence>
<sequence>MVEMRSIVDTAGVRSAGPAPEPVPSRTEPRLARLVLTPNLRVRPDPETRSAPARAMPVLLRGPLPQEPGAPALPVARELAPSGRRTASVADLAEANRRDAVTLERRIAELEAAMAGVDADWDPECEEGFPAAPWVGKAQAMSAGPAAALGDEAALRLMVSDIVREVVRQELRGTLGEGIGRNLRKMVRRELGRALAERDLD</sequence>
<gene>
    <name evidence="3" type="ORF">NHU_01823</name>
</gene>
<proteinExistence type="predicted"/>
<dbReference type="PATRIC" id="fig|35806.4.peg.1880"/>
<evidence type="ECO:0000313" key="4">
    <source>
        <dbReference type="Proteomes" id="UP000064912"/>
    </source>
</evidence>
<evidence type="ECO:0000256" key="1">
    <source>
        <dbReference type="SAM" id="Coils"/>
    </source>
</evidence>